<sequence>MTKHEQDEAGSKPRWETPELVKLGTMRDIAQGWTPNDQANNNKRS</sequence>
<feature type="compositionally biased region" description="Polar residues" evidence="1">
    <location>
        <begin position="33"/>
        <end position="45"/>
    </location>
</feature>
<dbReference type="EMBL" id="JAIGNK010000003">
    <property type="protein sequence ID" value="MBX7458652.1"/>
    <property type="molecule type" value="Genomic_DNA"/>
</dbReference>
<organism evidence="2 3">
    <name type="scientific">Qipengyuania polymorpha</name>
    <dbReference type="NCBI Taxonomy" id="2867234"/>
    <lineage>
        <taxon>Bacteria</taxon>
        <taxon>Pseudomonadati</taxon>
        <taxon>Pseudomonadota</taxon>
        <taxon>Alphaproteobacteria</taxon>
        <taxon>Sphingomonadales</taxon>
        <taxon>Erythrobacteraceae</taxon>
        <taxon>Qipengyuania</taxon>
    </lineage>
</organism>
<accession>A0ABS7J1N0</accession>
<evidence type="ECO:0000256" key="1">
    <source>
        <dbReference type="SAM" id="MobiDB-lite"/>
    </source>
</evidence>
<proteinExistence type="predicted"/>
<reference evidence="2 3" key="1">
    <citation type="submission" date="2021-08" db="EMBL/GenBank/DDBJ databases">
        <title>Comparative Genomics Analysis of the Genus Qipengyuania Reveals Extensive Genetic Diversity and Metabolic Versatility, Including the Description of Fifteen Novel Species.</title>
        <authorList>
            <person name="Liu Y."/>
        </authorList>
    </citation>
    <scope>NUCLEOTIDE SEQUENCE [LARGE SCALE GENOMIC DNA]</scope>
    <source>
        <strain evidence="2 3">1NDH17</strain>
    </source>
</reference>
<evidence type="ECO:0000313" key="3">
    <source>
        <dbReference type="Proteomes" id="UP000783253"/>
    </source>
</evidence>
<keyword evidence="3" id="KW-1185">Reference proteome</keyword>
<evidence type="ECO:0008006" key="4">
    <source>
        <dbReference type="Google" id="ProtNLM"/>
    </source>
</evidence>
<feature type="region of interest" description="Disordered" evidence="1">
    <location>
        <begin position="1"/>
        <end position="45"/>
    </location>
</feature>
<name>A0ABS7J1N0_9SPHN</name>
<dbReference type="Proteomes" id="UP000783253">
    <property type="component" value="Unassembled WGS sequence"/>
</dbReference>
<gene>
    <name evidence="2" type="ORF">K3152_10385</name>
</gene>
<evidence type="ECO:0000313" key="2">
    <source>
        <dbReference type="EMBL" id="MBX7458652.1"/>
    </source>
</evidence>
<protein>
    <recommendedName>
        <fullName evidence="4">Lasso RiPP family leader peptide-containing protein</fullName>
    </recommendedName>
</protein>
<dbReference type="RefSeq" id="WP_221574041.1">
    <property type="nucleotide sequence ID" value="NZ_JAIGNK010000003.1"/>
</dbReference>
<comment type="caution">
    <text evidence="2">The sequence shown here is derived from an EMBL/GenBank/DDBJ whole genome shotgun (WGS) entry which is preliminary data.</text>
</comment>
<feature type="compositionally biased region" description="Basic and acidic residues" evidence="1">
    <location>
        <begin position="1"/>
        <end position="19"/>
    </location>
</feature>